<gene>
    <name evidence="11 13" type="primary">nadD</name>
    <name evidence="13" type="ORF">GCM10011316_18300</name>
</gene>
<evidence type="ECO:0000256" key="5">
    <source>
        <dbReference type="ARBA" id="ARBA00022679"/>
    </source>
</evidence>
<dbReference type="SUPFAM" id="SSF52374">
    <property type="entry name" value="Nucleotidylyl transferase"/>
    <property type="match status" value="1"/>
</dbReference>
<comment type="caution">
    <text evidence="13">The sequence shown here is derived from an EMBL/GenBank/DDBJ whole genome shotgun (WGS) entry which is preliminary data.</text>
</comment>
<dbReference type="NCBIfam" id="NF000843">
    <property type="entry name" value="PRK00071.2-2"/>
    <property type="match status" value="1"/>
</dbReference>
<protein>
    <recommendedName>
        <fullName evidence="11">Probable nicotinate-nucleotide adenylyltransferase</fullName>
        <ecNumber evidence="11">2.7.7.18</ecNumber>
    </recommendedName>
    <alternativeName>
        <fullName evidence="11">Deamido-NAD(+) diphosphorylase</fullName>
    </alternativeName>
    <alternativeName>
        <fullName evidence="11">Deamido-NAD(+) pyrophosphorylase</fullName>
    </alternativeName>
    <alternativeName>
        <fullName evidence="11">Nicotinate mononucleotide adenylyltransferase</fullName>
        <shortName evidence="11">NaMN adenylyltransferase</shortName>
    </alternativeName>
</protein>
<evidence type="ECO:0000256" key="1">
    <source>
        <dbReference type="ARBA" id="ARBA00002324"/>
    </source>
</evidence>
<dbReference type="RefSeq" id="WP_150496067.1">
    <property type="nucleotide sequence ID" value="NZ_BMFA01000005.1"/>
</dbReference>
<dbReference type="HAMAP" id="MF_00244">
    <property type="entry name" value="NaMN_adenylyltr"/>
    <property type="match status" value="1"/>
</dbReference>
<feature type="domain" description="Cytidyltransferase-like" evidence="12">
    <location>
        <begin position="28"/>
        <end position="206"/>
    </location>
</feature>
<proteinExistence type="inferred from homology"/>
<evidence type="ECO:0000256" key="10">
    <source>
        <dbReference type="ARBA" id="ARBA00048721"/>
    </source>
</evidence>
<dbReference type="AlphaFoldDB" id="A0A916TL13"/>
<keyword evidence="7 11" id="KW-0547">Nucleotide-binding</keyword>
<keyword evidence="14" id="KW-1185">Reference proteome</keyword>
<keyword evidence="6 11" id="KW-0548">Nucleotidyltransferase</keyword>
<dbReference type="OrthoDB" id="5295945at2"/>
<accession>A0A916TL13</accession>
<sequence>MTPAFIGGDLSGDWLKLPHAEPGNRIGIFGGSFNPPHSGHRLVAETVLKRLRLDQIWWLVTPGNPLKTHTDLAPLEMRLHRTSALADHPRMKVTAYESVLGSPYTAKTVQMLRRLRPGLRFVWVMGADNLAGFHHWQNWRAILRSVPVAVVDRPGASLSALSAPMAKAFEKHRLPEEYAAQLPDMMPPVWTFLHAPLDPTSSTELRSGGHSPRSSGCLS</sequence>
<dbReference type="GO" id="GO:0005524">
    <property type="term" value="F:ATP binding"/>
    <property type="evidence" value="ECO:0007669"/>
    <property type="project" value="UniProtKB-KW"/>
</dbReference>
<reference evidence="13" key="2">
    <citation type="submission" date="2020-09" db="EMBL/GenBank/DDBJ databases">
        <authorList>
            <person name="Sun Q."/>
            <person name="Zhou Y."/>
        </authorList>
    </citation>
    <scope>NUCLEOTIDE SEQUENCE</scope>
    <source>
        <strain evidence="13">CGMCC 1.12426</strain>
    </source>
</reference>
<dbReference type="InterPro" id="IPR005248">
    <property type="entry name" value="NadD/NMNAT"/>
</dbReference>
<evidence type="ECO:0000256" key="7">
    <source>
        <dbReference type="ARBA" id="ARBA00022741"/>
    </source>
</evidence>
<evidence type="ECO:0000256" key="11">
    <source>
        <dbReference type="HAMAP-Rule" id="MF_00244"/>
    </source>
</evidence>
<reference evidence="13" key="1">
    <citation type="journal article" date="2014" name="Int. J. Syst. Evol. Microbiol.">
        <title>Complete genome sequence of Corynebacterium casei LMG S-19264T (=DSM 44701T), isolated from a smear-ripened cheese.</title>
        <authorList>
            <consortium name="US DOE Joint Genome Institute (JGI-PGF)"/>
            <person name="Walter F."/>
            <person name="Albersmeier A."/>
            <person name="Kalinowski J."/>
            <person name="Ruckert C."/>
        </authorList>
    </citation>
    <scope>NUCLEOTIDE SEQUENCE</scope>
    <source>
        <strain evidence="13">CGMCC 1.12426</strain>
    </source>
</reference>
<dbReference type="EMBL" id="BMFA01000005">
    <property type="protein sequence ID" value="GGB46499.1"/>
    <property type="molecule type" value="Genomic_DNA"/>
</dbReference>
<dbReference type="PANTHER" id="PTHR39321:SF3">
    <property type="entry name" value="PHOSPHOPANTETHEINE ADENYLYLTRANSFERASE"/>
    <property type="match status" value="1"/>
</dbReference>
<dbReference type="InterPro" id="IPR004821">
    <property type="entry name" value="Cyt_trans-like"/>
</dbReference>
<evidence type="ECO:0000313" key="13">
    <source>
        <dbReference type="EMBL" id="GGB46499.1"/>
    </source>
</evidence>
<keyword evidence="8 11" id="KW-0067">ATP-binding</keyword>
<evidence type="ECO:0000256" key="9">
    <source>
        <dbReference type="ARBA" id="ARBA00023027"/>
    </source>
</evidence>
<dbReference type="EC" id="2.7.7.18" evidence="11"/>
<dbReference type="InterPro" id="IPR014729">
    <property type="entry name" value="Rossmann-like_a/b/a_fold"/>
</dbReference>
<comment type="function">
    <text evidence="1 11">Catalyzes the reversible adenylation of nicotinate mononucleotide (NaMN) to nicotinic acid adenine dinucleotide (NaAD).</text>
</comment>
<dbReference type="PANTHER" id="PTHR39321">
    <property type="entry name" value="NICOTINATE-NUCLEOTIDE ADENYLYLTRANSFERASE-RELATED"/>
    <property type="match status" value="1"/>
</dbReference>
<comment type="catalytic activity">
    <reaction evidence="10 11">
        <text>nicotinate beta-D-ribonucleotide + ATP + H(+) = deamido-NAD(+) + diphosphate</text>
        <dbReference type="Rhea" id="RHEA:22860"/>
        <dbReference type="ChEBI" id="CHEBI:15378"/>
        <dbReference type="ChEBI" id="CHEBI:30616"/>
        <dbReference type="ChEBI" id="CHEBI:33019"/>
        <dbReference type="ChEBI" id="CHEBI:57502"/>
        <dbReference type="ChEBI" id="CHEBI:58437"/>
        <dbReference type="EC" id="2.7.7.18"/>
    </reaction>
</comment>
<evidence type="ECO:0000256" key="3">
    <source>
        <dbReference type="ARBA" id="ARBA00009014"/>
    </source>
</evidence>
<comment type="similarity">
    <text evidence="3 11">Belongs to the NadD family.</text>
</comment>
<evidence type="ECO:0000256" key="4">
    <source>
        <dbReference type="ARBA" id="ARBA00022642"/>
    </source>
</evidence>
<dbReference type="GO" id="GO:0009435">
    <property type="term" value="P:NAD+ biosynthetic process"/>
    <property type="evidence" value="ECO:0007669"/>
    <property type="project" value="UniProtKB-UniRule"/>
</dbReference>
<dbReference type="NCBIfam" id="TIGR00482">
    <property type="entry name" value="nicotinate (nicotinamide) nucleotide adenylyltransferase"/>
    <property type="match status" value="1"/>
</dbReference>
<dbReference type="NCBIfam" id="NF000845">
    <property type="entry name" value="PRK00071.2-4"/>
    <property type="match status" value="1"/>
</dbReference>
<evidence type="ECO:0000313" key="14">
    <source>
        <dbReference type="Proteomes" id="UP000605148"/>
    </source>
</evidence>
<keyword evidence="9 11" id="KW-0520">NAD</keyword>
<dbReference type="GO" id="GO:0004515">
    <property type="term" value="F:nicotinate-nucleotide adenylyltransferase activity"/>
    <property type="evidence" value="ECO:0007669"/>
    <property type="project" value="UniProtKB-UniRule"/>
</dbReference>
<organism evidence="13 14">
    <name type="scientific">Roseibium aquae</name>
    <dbReference type="NCBI Taxonomy" id="1323746"/>
    <lineage>
        <taxon>Bacteria</taxon>
        <taxon>Pseudomonadati</taxon>
        <taxon>Pseudomonadota</taxon>
        <taxon>Alphaproteobacteria</taxon>
        <taxon>Hyphomicrobiales</taxon>
        <taxon>Stappiaceae</taxon>
        <taxon>Roseibium</taxon>
    </lineage>
</organism>
<dbReference type="CDD" id="cd02165">
    <property type="entry name" value="NMNAT"/>
    <property type="match status" value="1"/>
</dbReference>
<keyword evidence="4 11" id="KW-0662">Pyridine nucleotide biosynthesis</keyword>
<evidence type="ECO:0000256" key="6">
    <source>
        <dbReference type="ARBA" id="ARBA00022695"/>
    </source>
</evidence>
<dbReference type="Gene3D" id="3.40.50.620">
    <property type="entry name" value="HUPs"/>
    <property type="match status" value="1"/>
</dbReference>
<evidence type="ECO:0000256" key="2">
    <source>
        <dbReference type="ARBA" id="ARBA00005019"/>
    </source>
</evidence>
<evidence type="ECO:0000259" key="12">
    <source>
        <dbReference type="Pfam" id="PF01467"/>
    </source>
</evidence>
<keyword evidence="5 11" id="KW-0808">Transferase</keyword>
<dbReference type="Proteomes" id="UP000605148">
    <property type="component" value="Unassembled WGS sequence"/>
</dbReference>
<name>A0A916TL13_9HYPH</name>
<comment type="pathway">
    <text evidence="2 11">Cofactor biosynthesis; NAD(+) biosynthesis; deamido-NAD(+) from nicotinate D-ribonucleotide: step 1/1.</text>
</comment>
<dbReference type="Pfam" id="PF01467">
    <property type="entry name" value="CTP_transf_like"/>
    <property type="match status" value="1"/>
</dbReference>
<evidence type="ECO:0000256" key="8">
    <source>
        <dbReference type="ARBA" id="ARBA00022840"/>
    </source>
</evidence>